<evidence type="ECO:0000313" key="2">
    <source>
        <dbReference type="EMBL" id="KAH0561195.1"/>
    </source>
</evidence>
<dbReference type="EMBL" id="JAHXZJ010000374">
    <property type="protein sequence ID" value="KAH0561195.1"/>
    <property type="molecule type" value="Genomic_DNA"/>
</dbReference>
<proteinExistence type="predicted"/>
<comment type="caution">
    <text evidence="2">The sequence shown here is derived from an EMBL/GenBank/DDBJ whole genome shotgun (WGS) entry which is preliminary data.</text>
</comment>
<accession>A0AAV7IYP5</accession>
<sequence length="149" mass="17041">MVPAFNQRPEASLYPIVRRKGFPDANTQDGSSKPSPRPNKRSISGPPFCQHQLSNDKEPLKHQTIMNEIFNCRRKKIKMLTHLQESQIMTKSNRLSLQSSSQHPLIILEVESVTKKIGSELLTQVQSYIDSLLTLETDDSERHILQKFS</sequence>
<organism evidence="2 3">
    <name type="scientific">Cotesia glomerata</name>
    <name type="common">Lepidopteran parasitic wasp</name>
    <name type="synonym">Apanteles glomeratus</name>
    <dbReference type="NCBI Taxonomy" id="32391"/>
    <lineage>
        <taxon>Eukaryota</taxon>
        <taxon>Metazoa</taxon>
        <taxon>Ecdysozoa</taxon>
        <taxon>Arthropoda</taxon>
        <taxon>Hexapoda</taxon>
        <taxon>Insecta</taxon>
        <taxon>Pterygota</taxon>
        <taxon>Neoptera</taxon>
        <taxon>Endopterygota</taxon>
        <taxon>Hymenoptera</taxon>
        <taxon>Apocrita</taxon>
        <taxon>Ichneumonoidea</taxon>
        <taxon>Braconidae</taxon>
        <taxon>Microgastrinae</taxon>
        <taxon>Cotesia</taxon>
    </lineage>
</organism>
<gene>
    <name evidence="2" type="ORF">KQX54_014372</name>
</gene>
<keyword evidence="3" id="KW-1185">Reference proteome</keyword>
<evidence type="ECO:0000313" key="3">
    <source>
        <dbReference type="Proteomes" id="UP000826195"/>
    </source>
</evidence>
<name>A0AAV7IYP5_COTGL</name>
<evidence type="ECO:0000256" key="1">
    <source>
        <dbReference type="SAM" id="MobiDB-lite"/>
    </source>
</evidence>
<protein>
    <submittedName>
        <fullName evidence="2">Uncharacterized protein</fullName>
    </submittedName>
</protein>
<dbReference type="Proteomes" id="UP000826195">
    <property type="component" value="Unassembled WGS sequence"/>
</dbReference>
<reference evidence="2 3" key="1">
    <citation type="journal article" date="2021" name="J. Hered.">
        <title>A chromosome-level genome assembly of the parasitoid wasp, Cotesia glomerata (Hymenoptera: Braconidae).</title>
        <authorList>
            <person name="Pinto B.J."/>
            <person name="Weis J.J."/>
            <person name="Gamble T."/>
            <person name="Ode P.J."/>
            <person name="Paul R."/>
            <person name="Zaspel J.M."/>
        </authorList>
    </citation>
    <scope>NUCLEOTIDE SEQUENCE [LARGE SCALE GENOMIC DNA]</scope>
    <source>
        <strain evidence="2">CgM1</strain>
    </source>
</reference>
<dbReference type="AlphaFoldDB" id="A0AAV7IYP5"/>
<feature type="region of interest" description="Disordered" evidence="1">
    <location>
        <begin position="1"/>
        <end position="60"/>
    </location>
</feature>